<evidence type="ECO:0000256" key="1">
    <source>
        <dbReference type="SAM" id="MobiDB-lite"/>
    </source>
</evidence>
<feature type="region of interest" description="Disordered" evidence="1">
    <location>
        <begin position="251"/>
        <end position="318"/>
    </location>
</feature>
<dbReference type="PANTHER" id="PTHR38463">
    <property type="entry name" value="STRESS RESPONSE PROTEIN YSNF"/>
    <property type="match status" value="1"/>
</dbReference>
<dbReference type="OrthoDB" id="2678178at2"/>
<proteinExistence type="predicted"/>
<feature type="compositionally biased region" description="Acidic residues" evidence="1">
    <location>
        <begin position="275"/>
        <end position="284"/>
    </location>
</feature>
<feature type="compositionally biased region" description="Basic and acidic residues" evidence="1">
    <location>
        <begin position="302"/>
        <end position="318"/>
    </location>
</feature>
<name>A0A5R9F3V0_9BACL</name>
<dbReference type="Pfam" id="PF09557">
    <property type="entry name" value="DUF2382"/>
    <property type="match status" value="1"/>
</dbReference>
<dbReference type="AlphaFoldDB" id="A0A5R9F3V0"/>
<protein>
    <submittedName>
        <fullName evidence="3">YsnF/AvaK domain-containing protein</fullName>
    </submittedName>
</protein>
<dbReference type="NCBIfam" id="TIGR02271">
    <property type="entry name" value="YsnF/AvaK domain"/>
    <property type="match status" value="1"/>
</dbReference>
<feature type="compositionally biased region" description="Basic and acidic residues" evidence="1">
    <location>
        <begin position="251"/>
        <end position="273"/>
    </location>
</feature>
<accession>A0A5R9F3V0</accession>
<feature type="region of interest" description="Disordered" evidence="1">
    <location>
        <begin position="110"/>
        <end position="152"/>
    </location>
</feature>
<sequence length="318" mass="35854">MNNKHVIGVYDSSEELINDFPNAENIDNNLSVIGEDREAVWEASDELGIAMEPVDGGKEGIVESIMSALKGDKETPVTESLVQMGLSEEQAKEYAPQLENGKLLVVGDNGYETEPNNNSEYGYADSSPGNHDFNSNNEFEPENNLNNGYDNDTEKEIPLREEQLDVSKHEARAGDIEIEKRVVEDEETVNIPVSREEVYVKKRPVENDEVDSVNASALDEDEEYHIPVREEQVEVTKRPVVKDEVVVGKREVEDEEQVRENVKHEELHVKGEGNLDVDDDDNNVFDDSASAENQDSYDDDNNTFRDRTNSESRTRFDG</sequence>
<evidence type="ECO:0000313" key="3">
    <source>
        <dbReference type="EMBL" id="TLS37016.1"/>
    </source>
</evidence>
<dbReference type="RefSeq" id="WP_138126284.1">
    <property type="nucleotide sequence ID" value="NZ_SWLG01000007.1"/>
</dbReference>
<comment type="caution">
    <text evidence="3">The sequence shown here is derived from an EMBL/GenBank/DDBJ whole genome shotgun (WGS) entry which is preliminary data.</text>
</comment>
<dbReference type="InterPro" id="IPR019060">
    <property type="entry name" value="DUF2382"/>
</dbReference>
<feature type="domain" description="DUF2382" evidence="2">
    <location>
        <begin position="157"/>
        <end position="269"/>
    </location>
</feature>
<evidence type="ECO:0000259" key="2">
    <source>
        <dbReference type="Pfam" id="PF09557"/>
    </source>
</evidence>
<keyword evidence="4" id="KW-1185">Reference proteome</keyword>
<dbReference type="PANTHER" id="PTHR38463:SF1">
    <property type="entry name" value="STRESS RESPONSE PROTEIN YSNF"/>
    <property type="match status" value="1"/>
</dbReference>
<feature type="compositionally biased region" description="Low complexity" evidence="1">
    <location>
        <begin position="134"/>
        <end position="147"/>
    </location>
</feature>
<dbReference type="EMBL" id="SWLG01000007">
    <property type="protein sequence ID" value="TLS37016.1"/>
    <property type="molecule type" value="Genomic_DNA"/>
</dbReference>
<evidence type="ECO:0000313" key="4">
    <source>
        <dbReference type="Proteomes" id="UP000308230"/>
    </source>
</evidence>
<reference evidence="3 4" key="1">
    <citation type="submission" date="2019-04" db="EMBL/GenBank/DDBJ databases">
        <title>Bacillus caeni sp. nov., a bacterium isolated from mangrove sediment.</title>
        <authorList>
            <person name="Huang H."/>
            <person name="Mo K."/>
            <person name="Hu Y."/>
        </authorList>
    </citation>
    <scope>NUCLEOTIDE SEQUENCE [LARGE SCALE GENOMIC DNA]</scope>
    <source>
        <strain evidence="3 4">HB172195</strain>
    </source>
</reference>
<gene>
    <name evidence="3" type="ORF">FCL54_10805</name>
</gene>
<dbReference type="InterPro" id="IPR052967">
    <property type="entry name" value="Stress_Response_Assoc"/>
</dbReference>
<dbReference type="Proteomes" id="UP000308230">
    <property type="component" value="Unassembled WGS sequence"/>
</dbReference>
<organism evidence="3 4">
    <name type="scientific">Exobacillus caeni</name>
    <dbReference type="NCBI Taxonomy" id="2574798"/>
    <lineage>
        <taxon>Bacteria</taxon>
        <taxon>Bacillati</taxon>
        <taxon>Bacillota</taxon>
        <taxon>Bacilli</taxon>
        <taxon>Bacillales</taxon>
        <taxon>Guptibacillaceae</taxon>
        <taxon>Exobacillus</taxon>
    </lineage>
</organism>